<evidence type="ECO:0000256" key="1">
    <source>
        <dbReference type="ARBA" id="ARBA00004651"/>
    </source>
</evidence>
<dbReference type="RefSeq" id="WP_147056483.1">
    <property type="nucleotide sequence ID" value="NZ_BJYL01000016.1"/>
</dbReference>
<dbReference type="PANTHER" id="PTHR32089">
    <property type="entry name" value="METHYL-ACCEPTING CHEMOTAXIS PROTEIN MCPB"/>
    <property type="match status" value="1"/>
</dbReference>
<evidence type="ECO:0000259" key="13">
    <source>
        <dbReference type="PROSITE" id="PS50885"/>
    </source>
</evidence>
<dbReference type="Gene3D" id="1.10.287.950">
    <property type="entry name" value="Methyl-accepting chemotaxis protein"/>
    <property type="match status" value="1"/>
</dbReference>
<dbReference type="OrthoDB" id="9762005at2"/>
<proteinExistence type="inferred from homology"/>
<feature type="transmembrane region" description="Helical" evidence="11">
    <location>
        <begin position="9"/>
        <end position="28"/>
    </location>
</feature>
<dbReference type="Gene3D" id="3.30.450.20">
    <property type="entry name" value="PAS domain"/>
    <property type="match status" value="1"/>
</dbReference>
<evidence type="ECO:0000256" key="2">
    <source>
        <dbReference type="ARBA" id="ARBA00022475"/>
    </source>
</evidence>
<keyword evidence="8 10" id="KW-0807">Transducer</keyword>
<evidence type="ECO:0000259" key="12">
    <source>
        <dbReference type="PROSITE" id="PS50111"/>
    </source>
</evidence>
<dbReference type="SMART" id="SM00304">
    <property type="entry name" value="HAMP"/>
    <property type="match status" value="1"/>
</dbReference>
<keyword evidence="3" id="KW-0488">Methylation</keyword>
<reference evidence="14 15" key="1">
    <citation type="submission" date="2019-07" db="EMBL/GenBank/DDBJ databases">
        <title>Whole genome shotgun sequence of Sporosarcina luteola NBRC 105378.</title>
        <authorList>
            <person name="Hosoyama A."/>
            <person name="Uohara A."/>
            <person name="Ohji S."/>
            <person name="Ichikawa N."/>
        </authorList>
    </citation>
    <scope>NUCLEOTIDE SEQUENCE [LARGE SCALE GENOMIC DNA]</scope>
    <source>
        <strain evidence="14 15">NBRC 105378</strain>
    </source>
</reference>
<protein>
    <submittedName>
        <fullName evidence="14">Methyl-accepting chemotaxis protein McpC</fullName>
    </submittedName>
</protein>
<evidence type="ECO:0000256" key="3">
    <source>
        <dbReference type="ARBA" id="ARBA00022481"/>
    </source>
</evidence>
<dbReference type="SUPFAM" id="SSF103190">
    <property type="entry name" value="Sensory domain-like"/>
    <property type="match status" value="1"/>
</dbReference>
<dbReference type="Pfam" id="PF00015">
    <property type="entry name" value="MCPsignal"/>
    <property type="match status" value="1"/>
</dbReference>
<evidence type="ECO:0000256" key="11">
    <source>
        <dbReference type="SAM" id="Phobius"/>
    </source>
</evidence>
<evidence type="ECO:0000256" key="9">
    <source>
        <dbReference type="ARBA" id="ARBA00029447"/>
    </source>
</evidence>
<keyword evidence="5 11" id="KW-0812">Transmembrane</keyword>
<dbReference type="AlphaFoldDB" id="A0A511Z6D1"/>
<keyword evidence="4" id="KW-0145">Chemotaxis</keyword>
<evidence type="ECO:0000256" key="6">
    <source>
        <dbReference type="ARBA" id="ARBA00022989"/>
    </source>
</evidence>
<organism evidence="14 15">
    <name type="scientific">Sporosarcina luteola</name>
    <dbReference type="NCBI Taxonomy" id="582850"/>
    <lineage>
        <taxon>Bacteria</taxon>
        <taxon>Bacillati</taxon>
        <taxon>Bacillota</taxon>
        <taxon>Bacilli</taxon>
        <taxon>Bacillales</taxon>
        <taxon>Caryophanaceae</taxon>
        <taxon>Sporosarcina</taxon>
    </lineage>
</organism>
<feature type="domain" description="Methyl-accepting transducer" evidence="12">
    <location>
        <begin position="374"/>
        <end position="624"/>
    </location>
</feature>
<dbReference type="PANTHER" id="PTHR32089:SF114">
    <property type="entry name" value="METHYL-ACCEPTING CHEMOTAXIS PROTEIN MCPB"/>
    <property type="match status" value="1"/>
</dbReference>
<dbReference type="GO" id="GO:0007165">
    <property type="term" value="P:signal transduction"/>
    <property type="evidence" value="ECO:0007669"/>
    <property type="project" value="UniProtKB-KW"/>
</dbReference>
<evidence type="ECO:0000256" key="5">
    <source>
        <dbReference type="ARBA" id="ARBA00022692"/>
    </source>
</evidence>
<dbReference type="CDD" id="cd12913">
    <property type="entry name" value="PDC1_MCP_like"/>
    <property type="match status" value="1"/>
</dbReference>
<dbReference type="Pfam" id="PF00672">
    <property type="entry name" value="HAMP"/>
    <property type="match status" value="1"/>
</dbReference>
<dbReference type="GO" id="GO:0005886">
    <property type="term" value="C:plasma membrane"/>
    <property type="evidence" value="ECO:0007669"/>
    <property type="project" value="UniProtKB-SubCell"/>
</dbReference>
<evidence type="ECO:0000313" key="14">
    <source>
        <dbReference type="EMBL" id="GEN82990.1"/>
    </source>
</evidence>
<dbReference type="PROSITE" id="PS50885">
    <property type="entry name" value="HAMP"/>
    <property type="match status" value="1"/>
</dbReference>
<dbReference type="CDD" id="cd06225">
    <property type="entry name" value="HAMP"/>
    <property type="match status" value="1"/>
</dbReference>
<dbReference type="InterPro" id="IPR004089">
    <property type="entry name" value="MCPsignal_dom"/>
</dbReference>
<keyword evidence="6 11" id="KW-1133">Transmembrane helix</keyword>
<evidence type="ECO:0000256" key="10">
    <source>
        <dbReference type="PROSITE-ProRule" id="PRU00284"/>
    </source>
</evidence>
<dbReference type="InterPro" id="IPR003660">
    <property type="entry name" value="HAMP_dom"/>
</dbReference>
<evidence type="ECO:0000256" key="4">
    <source>
        <dbReference type="ARBA" id="ARBA00022500"/>
    </source>
</evidence>
<dbReference type="EMBL" id="BJYL01000016">
    <property type="protein sequence ID" value="GEN82990.1"/>
    <property type="molecule type" value="Genomic_DNA"/>
</dbReference>
<accession>A0A511Z6D1</accession>
<gene>
    <name evidence="14" type="primary">mcpC_4</name>
    <name evidence="14" type="ORF">SLU01_13020</name>
</gene>
<keyword evidence="15" id="KW-1185">Reference proteome</keyword>
<name>A0A511Z6D1_9BACL</name>
<sequence>MAKSLKTKIIFAALILFFAGILLMAFMLNGQVKKRSLESVIDSSDAISNQMVYSLENFLAQYSKGIDALTDSDEIMNFTGPRGSLVSEPELVQRLEKFLDVYTDAVAVYYAQPSKQTVIYPVSDLSGFDPTSRPWYENATAEPGKVQWSSPYIDEVSGDFMITASIAVEKNGTLAGVAGVDIMLTAITDIMNSAYIPHDGHATLFDENGTAIAHPTMGGENLMEIAYVKNMYSSDKGNKTFKDEDGKKMISVHSTIPDFGWKVSTVYEEKNLMEMSRQLLISIFIISAITLAVVGIGLYFLISRMLKPIARLRSLMDEVAEGDLTVQSDIRAKDEIGQLGENFNKMITNMHDIISIVNQSADNVRTNSESLSAVAEETSASSSEVAHAVNEIAHGASRSAEDAETVTEKADELGRQINDITERALTMKTIAEQTGKMNTNGQTQMHNLQQTFESSGTNLESMNYAIGTLGEKVKEIGGVMETITGISSQTNLLALNASIEAARAGEHGKGFAVVAEEVRKLAEMSTRATEEVKETVLQLQEESRLVTTQMDETIATFRDQENVVEETKKTFSQLSDLMRTMQTSIDSISQEIQSVARHKDEVSMTIQTMAATSQETAAACEEVSASTDEQLRAIQSIADAAETLTDLSEKLNLAIDRFKM</sequence>
<dbReference type="GO" id="GO:0006935">
    <property type="term" value="P:chemotaxis"/>
    <property type="evidence" value="ECO:0007669"/>
    <property type="project" value="UniProtKB-KW"/>
</dbReference>
<keyword evidence="2" id="KW-1003">Cell membrane</keyword>
<keyword evidence="7 11" id="KW-0472">Membrane</keyword>
<dbReference type="InterPro" id="IPR033479">
    <property type="entry name" value="dCache_1"/>
</dbReference>
<evidence type="ECO:0000256" key="8">
    <source>
        <dbReference type="ARBA" id="ARBA00023224"/>
    </source>
</evidence>
<dbReference type="SUPFAM" id="SSF58104">
    <property type="entry name" value="Methyl-accepting chemotaxis protein (MCP) signaling domain"/>
    <property type="match status" value="1"/>
</dbReference>
<dbReference type="Proteomes" id="UP000321901">
    <property type="component" value="Unassembled WGS sequence"/>
</dbReference>
<comment type="similarity">
    <text evidence="9">Belongs to the methyl-accepting chemotaxis (MCP) protein family.</text>
</comment>
<feature type="transmembrane region" description="Helical" evidence="11">
    <location>
        <begin position="279"/>
        <end position="302"/>
    </location>
</feature>
<comment type="caution">
    <text evidence="14">The sequence shown here is derived from an EMBL/GenBank/DDBJ whole genome shotgun (WGS) entry which is preliminary data.</text>
</comment>
<dbReference type="Pfam" id="PF02743">
    <property type="entry name" value="dCache_1"/>
    <property type="match status" value="1"/>
</dbReference>
<evidence type="ECO:0000313" key="15">
    <source>
        <dbReference type="Proteomes" id="UP000321901"/>
    </source>
</evidence>
<evidence type="ECO:0000256" key="7">
    <source>
        <dbReference type="ARBA" id="ARBA00023136"/>
    </source>
</evidence>
<feature type="domain" description="HAMP" evidence="13">
    <location>
        <begin position="303"/>
        <end position="355"/>
    </location>
</feature>
<dbReference type="InterPro" id="IPR029151">
    <property type="entry name" value="Sensor-like_sf"/>
</dbReference>
<dbReference type="PROSITE" id="PS50111">
    <property type="entry name" value="CHEMOTAXIS_TRANSDUC_2"/>
    <property type="match status" value="1"/>
</dbReference>
<dbReference type="SMART" id="SM00283">
    <property type="entry name" value="MA"/>
    <property type="match status" value="1"/>
</dbReference>
<dbReference type="CDD" id="cd18774">
    <property type="entry name" value="PDC2_HK_sensor"/>
    <property type="match status" value="1"/>
</dbReference>
<comment type="subcellular location">
    <subcellularLocation>
        <location evidence="1">Cell membrane</location>
        <topology evidence="1">Multi-pass membrane protein</topology>
    </subcellularLocation>
</comment>